<feature type="domain" description="Solute-binding protein family 5" evidence="5">
    <location>
        <begin position="86"/>
        <end position="446"/>
    </location>
</feature>
<keyword evidence="7" id="KW-1185">Reference proteome</keyword>
<evidence type="ECO:0000256" key="3">
    <source>
        <dbReference type="ARBA" id="ARBA00022729"/>
    </source>
</evidence>
<keyword evidence="3 4" id="KW-0732">Signal</keyword>
<dbReference type="PANTHER" id="PTHR30290:SF38">
    <property type="entry name" value="D,D-DIPEPTIDE-BINDING PERIPLASMIC PROTEIN DDPA-RELATED"/>
    <property type="match status" value="1"/>
</dbReference>
<dbReference type="Pfam" id="PF00496">
    <property type="entry name" value="SBP_bac_5"/>
    <property type="match status" value="1"/>
</dbReference>
<evidence type="ECO:0000313" key="7">
    <source>
        <dbReference type="Proteomes" id="UP000007374"/>
    </source>
</evidence>
<dbReference type="GO" id="GO:1904680">
    <property type="term" value="F:peptide transmembrane transporter activity"/>
    <property type="evidence" value="ECO:0007669"/>
    <property type="project" value="TreeGrafter"/>
</dbReference>
<comment type="subcellular location">
    <subcellularLocation>
        <location evidence="1">Periplasm</location>
    </subcellularLocation>
</comment>
<dbReference type="PANTHER" id="PTHR30290">
    <property type="entry name" value="PERIPLASMIC BINDING COMPONENT OF ABC TRANSPORTER"/>
    <property type="match status" value="1"/>
</dbReference>
<evidence type="ECO:0000313" key="6">
    <source>
        <dbReference type="EMBL" id="EKF43272.1"/>
    </source>
</evidence>
<dbReference type="InterPro" id="IPR000914">
    <property type="entry name" value="SBP_5_dom"/>
</dbReference>
<accession>K2PQF3</accession>
<dbReference type="Gene3D" id="3.10.105.10">
    <property type="entry name" value="Dipeptide-binding Protein, Domain 3"/>
    <property type="match status" value="1"/>
</dbReference>
<dbReference type="InterPro" id="IPR039424">
    <property type="entry name" value="SBP_5"/>
</dbReference>
<name>K2PQF3_9HYPH</name>
<reference evidence="6 7" key="1">
    <citation type="journal article" date="2012" name="J. Bacteriol.">
        <title>Genome Sequence of Nitratireductor indicus Type Strain C115.</title>
        <authorList>
            <person name="Lai Q."/>
            <person name="Li G."/>
            <person name="Yu Z."/>
            <person name="Shao Z."/>
        </authorList>
    </citation>
    <scope>NUCLEOTIDE SEQUENCE [LARGE SCALE GENOMIC DNA]</scope>
    <source>
        <strain evidence="6 7">C115</strain>
    </source>
</reference>
<dbReference type="PATRIC" id="fig|1231190.3.peg.1683"/>
<feature type="signal peptide" evidence="4">
    <location>
        <begin position="1"/>
        <end position="40"/>
    </location>
</feature>
<dbReference type="RefSeq" id="WP_009756426.1">
    <property type="nucleotide sequence ID" value="NZ_AMSI01000004.1"/>
</dbReference>
<dbReference type="Gene3D" id="3.90.76.10">
    <property type="entry name" value="Dipeptide-binding Protein, Domain 1"/>
    <property type="match status" value="1"/>
</dbReference>
<dbReference type="OrthoDB" id="9803988at2"/>
<organism evidence="6 7">
    <name type="scientific">Nitratireductor indicus C115</name>
    <dbReference type="NCBI Taxonomy" id="1231190"/>
    <lineage>
        <taxon>Bacteria</taxon>
        <taxon>Pseudomonadati</taxon>
        <taxon>Pseudomonadota</taxon>
        <taxon>Alphaproteobacteria</taxon>
        <taxon>Hyphomicrobiales</taxon>
        <taxon>Phyllobacteriaceae</taxon>
        <taxon>Nitratireductor</taxon>
    </lineage>
</organism>
<dbReference type="STRING" id="721133.SAMN05216176_105307"/>
<dbReference type="GO" id="GO:0043190">
    <property type="term" value="C:ATP-binding cassette (ABC) transporter complex"/>
    <property type="evidence" value="ECO:0007669"/>
    <property type="project" value="InterPro"/>
</dbReference>
<dbReference type="Gene3D" id="3.40.190.10">
    <property type="entry name" value="Periplasmic binding protein-like II"/>
    <property type="match status" value="1"/>
</dbReference>
<dbReference type="CDD" id="cd08502">
    <property type="entry name" value="PBP2_NikA_DppA_OppA_like_16"/>
    <property type="match status" value="1"/>
</dbReference>
<feature type="chain" id="PRO_5003865578" evidence="4">
    <location>
        <begin position="41"/>
        <end position="541"/>
    </location>
</feature>
<protein>
    <submittedName>
        <fullName evidence="6">ABC transporter substrate-binding protein</fullName>
    </submittedName>
</protein>
<dbReference type="Proteomes" id="UP000007374">
    <property type="component" value="Unassembled WGS sequence"/>
</dbReference>
<dbReference type="EMBL" id="AMSI01000004">
    <property type="protein sequence ID" value="EKF43272.1"/>
    <property type="molecule type" value="Genomic_DNA"/>
</dbReference>
<evidence type="ECO:0000256" key="2">
    <source>
        <dbReference type="ARBA" id="ARBA00005695"/>
    </source>
</evidence>
<gene>
    <name evidence="6" type="ORF">NA8A_08044</name>
</gene>
<dbReference type="InterPro" id="IPR023765">
    <property type="entry name" value="SBP_5_CS"/>
</dbReference>
<dbReference type="PIRSF" id="PIRSF002741">
    <property type="entry name" value="MppA"/>
    <property type="match status" value="1"/>
</dbReference>
<dbReference type="InterPro" id="IPR030678">
    <property type="entry name" value="Peptide/Ni-bd"/>
</dbReference>
<dbReference type="GO" id="GO:0030288">
    <property type="term" value="C:outer membrane-bounded periplasmic space"/>
    <property type="evidence" value="ECO:0007669"/>
    <property type="project" value="UniProtKB-ARBA"/>
</dbReference>
<dbReference type="SUPFAM" id="SSF53850">
    <property type="entry name" value="Periplasmic binding protein-like II"/>
    <property type="match status" value="1"/>
</dbReference>
<evidence type="ECO:0000256" key="4">
    <source>
        <dbReference type="SAM" id="SignalP"/>
    </source>
</evidence>
<comment type="caution">
    <text evidence="6">The sequence shown here is derived from an EMBL/GenBank/DDBJ whole genome shotgun (WGS) entry which is preliminary data.</text>
</comment>
<dbReference type="PROSITE" id="PS01040">
    <property type="entry name" value="SBP_BACTERIAL_5"/>
    <property type="match status" value="1"/>
</dbReference>
<comment type="similarity">
    <text evidence="2">Belongs to the bacterial solute-binding protein 5 family.</text>
</comment>
<evidence type="ECO:0000256" key="1">
    <source>
        <dbReference type="ARBA" id="ARBA00004418"/>
    </source>
</evidence>
<dbReference type="AlphaFoldDB" id="K2PQF3"/>
<sequence>MLRLQERLHHARGQLRGTAFALLAGAALMTGAGTATPAMAEGKTITAVMHSGLRVLDPIITTAHITRNHGYMIYDVLIAVDENFKPQPQMADWTVSDDGLTYTFTLRDGLKFHDGAPVTAADAVASLKRWGKRDSGGQLIFDVTDSLEAGDDKTIVWKLKSPFGPLLDIVGKQSAVPPFIMPERVANTPAEEAITGYTGSGPFVFVQDEFQPGVSVTYKKFADYVPRNEPASWMAGGKKAMVDEVKWVTMPDAQTSINALLSGEIDYLEQVQIDLLPLLESSEDVSVETRDALGYQTMGRLNFKHPPFDNKKIRQAALMALSQEDVLGTLIGNPDYYKVCGAIFGCGTPLGDETGADTLISGGDTEGAKKLLEEAGYDNTPIVLMQPTDVISLAPQPVVAAQALRNAGFNVDMQAMDWQTLVTRRASQAKPAEGGWNVFFTNWMVPEISSPLISAMLNGRGDDAWFGWPKDDKIEELRAAFVAADTPEKQKEVASEIQKHTMDEVLYIPLGQYLMPQARSNKLTNMIPSPVPVFWNIEKAD</sequence>
<dbReference type="GO" id="GO:0015833">
    <property type="term" value="P:peptide transport"/>
    <property type="evidence" value="ECO:0007669"/>
    <property type="project" value="TreeGrafter"/>
</dbReference>
<proteinExistence type="inferred from homology"/>
<dbReference type="eggNOG" id="COG0747">
    <property type="taxonomic scope" value="Bacteria"/>
</dbReference>
<evidence type="ECO:0000259" key="5">
    <source>
        <dbReference type="Pfam" id="PF00496"/>
    </source>
</evidence>